<dbReference type="EMBL" id="JAVLAM010000012">
    <property type="protein sequence ID" value="MDT7015579.1"/>
    <property type="molecule type" value="Genomic_DNA"/>
</dbReference>
<evidence type="ECO:0000313" key="3">
    <source>
        <dbReference type="EMBL" id="MDT7015353.1"/>
    </source>
</evidence>
<name>A0AAW8WA22_9LACO</name>
<dbReference type="Proteomes" id="UP001254075">
    <property type="component" value="Unassembled WGS sequence"/>
</dbReference>
<organism evidence="4 5">
    <name type="scientific">Levilactobacillus namurensis</name>
    <dbReference type="NCBI Taxonomy" id="380393"/>
    <lineage>
        <taxon>Bacteria</taxon>
        <taxon>Bacillati</taxon>
        <taxon>Bacillota</taxon>
        <taxon>Bacilli</taxon>
        <taxon>Lactobacillales</taxon>
        <taxon>Lactobacillaceae</taxon>
        <taxon>Levilactobacillus</taxon>
    </lineage>
</organism>
<dbReference type="EMBL" id="JAVLAM010000001">
    <property type="protein sequence ID" value="MDT7012827.1"/>
    <property type="molecule type" value="Genomic_DNA"/>
</dbReference>
<dbReference type="GO" id="GO:0003677">
    <property type="term" value="F:DNA binding"/>
    <property type="evidence" value="ECO:0007669"/>
    <property type="project" value="InterPro"/>
</dbReference>
<dbReference type="Pfam" id="PF13443">
    <property type="entry name" value="HTH_26"/>
    <property type="match status" value="1"/>
</dbReference>
<sequence length="104" mass="11627">MTLFERVKNLAKQQGLSLLRLNDQAGLGKNAIYKWKTQTPSTENLQKVATVLGVTPDQLLEDGEKSTGTKKVVDIDDDTVLLSFDGKPIPEEDKELFKRLLRGK</sequence>
<dbReference type="PROSITE" id="PS50943">
    <property type="entry name" value="HTH_CROC1"/>
    <property type="match status" value="1"/>
</dbReference>
<dbReference type="SMART" id="SM00530">
    <property type="entry name" value="HTH_XRE"/>
    <property type="match status" value="1"/>
</dbReference>
<dbReference type="SUPFAM" id="SSF47413">
    <property type="entry name" value="lambda repressor-like DNA-binding domains"/>
    <property type="match status" value="1"/>
</dbReference>
<evidence type="ECO:0000313" key="2">
    <source>
        <dbReference type="EMBL" id="MDT7012827.1"/>
    </source>
</evidence>
<dbReference type="InterPro" id="IPR010982">
    <property type="entry name" value="Lambda_DNA-bd_dom_sf"/>
</dbReference>
<gene>
    <name evidence="2" type="ORF">RI532_00020</name>
    <name evidence="3" type="ORF">RI532_13305</name>
    <name evidence="4" type="ORF">RI532_14570</name>
</gene>
<dbReference type="CDD" id="cd00093">
    <property type="entry name" value="HTH_XRE"/>
    <property type="match status" value="1"/>
</dbReference>
<dbReference type="RefSeq" id="WP_015474452.1">
    <property type="nucleotide sequence ID" value="NZ_DYXS01000008.1"/>
</dbReference>
<evidence type="ECO:0000313" key="4">
    <source>
        <dbReference type="EMBL" id="MDT7015579.1"/>
    </source>
</evidence>
<dbReference type="Gene3D" id="1.10.260.40">
    <property type="entry name" value="lambda repressor-like DNA-binding domains"/>
    <property type="match status" value="1"/>
</dbReference>
<comment type="caution">
    <text evidence="4">The sequence shown here is derived from an EMBL/GenBank/DDBJ whole genome shotgun (WGS) entry which is preliminary data.</text>
</comment>
<dbReference type="EMBL" id="JAVLAM010000005">
    <property type="protein sequence ID" value="MDT7015353.1"/>
    <property type="molecule type" value="Genomic_DNA"/>
</dbReference>
<evidence type="ECO:0000259" key="1">
    <source>
        <dbReference type="PROSITE" id="PS50943"/>
    </source>
</evidence>
<protein>
    <submittedName>
        <fullName evidence="4">Helix-turn-helix transcriptional regulator</fullName>
    </submittedName>
</protein>
<dbReference type="InterPro" id="IPR001387">
    <property type="entry name" value="Cro/C1-type_HTH"/>
</dbReference>
<feature type="domain" description="HTH cro/C1-type" evidence="1">
    <location>
        <begin position="7"/>
        <end position="59"/>
    </location>
</feature>
<reference evidence="4" key="1">
    <citation type="submission" date="2023-08" db="EMBL/GenBank/DDBJ databases">
        <authorList>
            <person name="Page C.A."/>
            <person name="Perez-Diaz I.M."/>
        </authorList>
    </citation>
    <scope>NUCLEOTIDE SEQUENCE</scope>
    <source>
        <strain evidence="4">3.8.38</strain>
    </source>
</reference>
<evidence type="ECO:0000313" key="5">
    <source>
        <dbReference type="Proteomes" id="UP001254075"/>
    </source>
</evidence>
<dbReference type="AlphaFoldDB" id="A0AAW8WA22"/>
<proteinExistence type="predicted"/>
<accession>A0AAW8WA22</accession>